<name>A0A804KK29_MUSAM</name>
<sequence length="217" mass="24001">MRPCEGVALDSFSLFLALQACGRLGETALGEMLHSLVFKLGFVVDVFLQTALVKMYGKAAEYVASRKLFDEIPTRDLRDALSWICMIPAYAQSRRSNEALRLFHEMQLANVVPDEVTMVSVLSACSDIGAACGHAGLVSEGQTHFSSMEDVYGVLPKIDHYGCMVDLLGRAGHPYMDGHYVLLSNIYAQAKMWDGVRRMRKLLRSECTERIPGSSSI</sequence>
<evidence type="ECO:0000313" key="5">
    <source>
        <dbReference type="Proteomes" id="UP000012960"/>
    </source>
</evidence>
<dbReference type="Gramene" id="Ma09_t16030.1">
    <property type="protein sequence ID" value="Ma09_p16030.1"/>
    <property type="gene ID" value="Ma09_g16030"/>
</dbReference>
<dbReference type="InterPro" id="IPR011990">
    <property type="entry name" value="TPR-like_helical_dom_sf"/>
</dbReference>
<dbReference type="PROSITE" id="PS51375">
    <property type="entry name" value="PPR"/>
    <property type="match status" value="1"/>
</dbReference>
<dbReference type="EnsemblPlants" id="Ma09_t16030.1">
    <property type="protein sequence ID" value="Ma09_p16030.1"/>
    <property type="gene ID" value="Ma09_g16030"/>
</dbReference>
<dbReference type="NCBIfam" id="TIGR00756">
    <property type="entry name" value="PPR"/>
    <property type="match status" value="1"/>
</dbReference>
<dbReference type="AlphaFoldDB" id="A0A804KK29"/>
<reference evidence="3" key="1">
    <citation type="submission" date="2021-03" db="EMBL/GenBank/DDBJ databases">
        <authorList>
            <consortium name="Genoscope - CEA"/>
            <person name="William W."/>
        </authorList>
    </citation>
    <scope>NUCLEOTIDE SEQUENCE</scope>
    <source>
        <strain evidence="3">Doubled-haploid Pahang</strain>
    </source>
</reference>
<dbReference type="FunFam" id="1.25.40.10:FF:000031">
    <property type="entry name" value="Pentatricopeptide repeat-containing protein mitochondrial"/>
    <property type="match status" value="1"/>
</dbReference>
<evidence type="ECO:0000313" key="3">
    <source>
        <dbReference type="EMBL" id="CAG1835333.1"/>
    </source>
</evidence>
<dbReference type="Pfam" id="PF20431">
    <property type="entry name" value="E_motif"/>
    <property type="match status" value="1"/>
</dbReference>
<dbReference type="InterPro" id="IPR046848">
    <property type="entry name" value="E_motif"/>
</dbReference>
<dbReference type="InterPro" id="IPR046960">
    <property type="entry name" value="PPR_At4g14850-like_plant"/>
</dbReference>
<dbReference type="OMA" id="ICMIPAY"/>
<organism evidence="4 5">
    <name type="scientific">Musa acuminata subsp. malaccensis</name>
    <name type="common">Wild banana</name>
    <name type="synonym">Musa malaccensis</name>
    <dbReference type="NCBI Taxonomy" id="214687"/>
    <lineage>
        <taxon>Eukaryota</taxon>
        <taxon>Viridiplantae</taxon>
        <taxon>Streptophyta</taxon>
        <taxon>Embryophyta</taxon>
        <taxon>Tracheophyta</taxon>
        <taxon>Spermatophyta</taxon>
        <taxon>Magnoliopsida</taxon>
        <taxon>Liliopsida</taxon>
        <taxon>Zingiberales</taxon>
        <taxon>Musaceae</taxon>
        <taxon>Musa</taxon>
    </lineage>
</organism>
<dbReference type="Pfam" id="PF13041">
    <property type="entry name" value="PPR_2"/>
    <property type="match status" value="1"/>
</dbReference>
<keyword evidence="1" id="KW-0677">Repeat</keyword>
<reference evidence="4" key="2">
    <citation type="submission" date="2021-05" db="UniProtKB">
        <authorList>
            <consortium name="EnsemblPlants"/>
        </authorList>
    </citation>
    <scope>IDENTIFICATION</scope>
    <source>
        <strain evidence="4">subsp. malaccensis</strain>
    </source>
</reference>
<evidence type="ECO:0000256" key="1">
    <source>
        <dbReference type="ARBA" id="ARBA00022737"/>
    </source>
</evidence>
<dbReference type="InParanoid" id="A0A804KK29"/>
<dbReference type="Gene3D" id="1.25.40.10">
    <property type="entry name" value="Tetratricopeptide repeat domain"/>
    <property type="match status" value="2"/>
</dbReference>
<dbReference type="PROSITE" id="PS51257">
    <property type="entry name" value="PROKAR_LIPOPROTEIN"/>
    <property type="match status" value="1"/>
</dbReference>
<evidence type="ECO:0000256" key="2">
    <source>
        <dbReference type="PROSITE-ProRule" id="PRU00708"/>
    </source>
</evidence>
<dbReference type="Proteomes" id="UP000012960">
    <property type="component" value="Unplaced"/>
</dbReference>
<dbReference type="GO" id="GO:0003723">
    <property type="term" value="F:RNA binding"/>
    <property type="evidence" value="ECO:0007669"/>
    <property type="project" value="InterPro"/>
</dbReference>
<accession>A0A804KK29</accession>
<keyword evidence="5" id="KW-1185">Reference proteome</keyword>
<dbReference type="GO" id="GO:0009451">
    <property type="term" value="P:RNA modification"/>
    <property type="evidence" value="ECO:0007669"/>
    <property type="project" value="InterPro"/>
</dbReference>
<proteinExistence type="predicted"/>
<feature type="repeat" description="PPR" evidence="2">
    <location>
        <begin position="79"/>
        <end position="113"/>
    </location>
</feature>
<protein>
    <submittedName>
        <fullName evidence="3">(wild Malaysian banana) hypothetical protein</fullName>
    </submittedName>
</protein>
<dbReference type="PANTHER" id="PTHR47926">
    <property type="entry name" value="PENTATRICOPEPTIDE REPEAT-CONTAINING PROTEIN"/>
    <property type="match status" value="1"/>
</dbReference>
<dbReference type="EMBL" id="HG996474">
    <property type="protein sequence ID" value="CAG1835333.1"/>
    <property type="molecule type" value="Genomic_DNA"/>
</dbReference>
<gene>
    <name evidence="3" type="ORF">GSMUA_234380.1</name>
</gene>
<evidence type="ECO:0000313" key="4">
    <source>
        <dbReference type="EnsemblPlants" id="Ma09_p16030.1"/>
    </source>
</evidence>
<dbReference type="InterPro" id="IPR002885">
    <property type="entry name" value="PPR_rpt"/>
</dbReference>